<dbReference type="AlphaFoldDB" id="F2NQT2"/>
<dbReference type="OrthoDB" id="9797472at2"/>
<feature type="transmembrane region" description="Helical" evidence="5">
    <location>
        <begin position="262"/>
        <end position="286"/>
    </location>
</feature>
<feature type="transmembrane region" description="Helical" evidence="5">
    <location>
        <begin position="225"/>
        <end position="250"/>
    </location>
</feature>
<dbReference type="KEGG" id="mhd:Marky_1561"/>
<dbReference type="Gene3D" id="1.10.3720.10">
    <property type="entry name" value="MetI-like"/>
    <property type="match status" value="1"/>
</dbReference>
<feature type="transmembrane region" description="Helical" evidence="5">
    <location>
        <begin position="169"/>
        <end position="196"/>
    </location>
</feature>
<keyword evidence="4 5" id="KW-0472">Membrane</keyword>
<dbReference type="STRING" id="869210.Marky_1561"/>
<reference evidence="7 8" key="1">
    <citation type="journal article" date="2012" name="Stand. Genomic Sci.">
        <title>Complete genome sequence of the aerobic, heterotroph Marinithermus hydrothermalis type strain (T1(T)) from a deep-sea hydrothermal vent chimney.</title>
        <authorList>
            <person name="Copeland A."/>
            <person name="Gu W."/>
            <person name="Yasawong M."/>
            <person name="Lapidus A."/>
            <person name="Lucas S."/>
            <person name="Deshpande S."/>
            <person name="Pagani I."/>
            <person name="Tapia R."/>
            <person name="Cheng J.F."/>
            <person name="Goodwin L.A."/>
            <person name="Pitluck S."/>
            <person name="Liolios K."/>
            <person name="Ivanova N."/>
            <person name="Mavromatis K."/>
            <person name="Mikhailova N."/>
            <person name="Pati A."/>
            <person name="Chen A."/>
            <person name="Palaniappan K."/>
            <person name="Land M."/>
            <person name="Pan C."/>
            <person name="Brambilla E.M."/>
            <person name="Rohde M."/>
            <person name="Tindall B.J."/>
            <person name="Sikorski J."/>
            <person name="Goker M."/>
            <person name="Detter J.C."/>
            <person name="Bristow J."/>
            <person name="Eisen J.A."/>
            <person name="Markowitz V."/>
            <person name="Hugenholtz P."/>
            <person name="Kyrpides N.C."/>
            <person name="Klenk H.P."/>
            <person name="Woyke T."/>
        </authorList>
    </citation>
    <scope>NUCLEOTIDE SEQUENCE [LARGE SCALE GENOMIC DNA]</scope>
    <source>
        <strain evidence="8">DSM 14884 / JCM 11576 / T1</strain>
    </source>
</reference>
<dbReference type="Proteomes" id="UP000007030">
    <property type="component" value="Chromosome"/>
</dbReference>
<evidence type="ECO:0000259" key="6">
    <source>
        <dbReference type="PROSITE" id="PS50928"/>
    </source>
</evidence>
<name>F2NQT2_MARHT</name>
<evidence type="ECO:0000256" key="3">
    <source>
        <dbReference type="ARBA" id="ARBA00022989"/>
    </source>
</evidence>
<gene>
    <name evidence="7" type="ordered locus">Marky_1561</name>
</gene>
<dbReference type="Pfam" id="PF12911">
    <property type="entry name" value="OppC_N"/>
    <property type="match status" value="1"/>
</dbReference>
<feature type="transmembrane region" description="Helical" evidence="5">
    <location>
        <begin position="298"/>
        <end position="318"/>
    </location>
</feature>
<feature type="transmembrane region" description="Helical" evidence="5">
    <location>
        <begin position="436"/>
        <end position="454"/>
    </location>
</feature>
<dbReference type="GO" id="GO:0055085">
    <property type="term" value="P:transmembrane transport"/>
    <property type="evidence" value="ECO:0007669"/>
    <property type="project" value="InterPro"/>
</dbReference>
<dbReference type="CDD" id="cd06261">
    <property type="entry name" value="TM_PBP2"/>
    <property type="match status" value="1"/>
</dbReference>
<comment type="subcellular location">
    <subcellularLocation>
        <location evidence="5">Cell membrane</location>
        <topology evidence="5">Multi-pass membrane protein</topology>
    </subcellularLocation>
    <subcellularLocation>
        <location evidence="1">Membrane</location>
        <topology evidence="1">Multi-pass membrane protein</topology>
    </subcellularLocation>
</comment>
<evidence type="ECO:0000256" key="4">
    <source>
        <dbReference type="ARBA" id="ARBA00023136"/>
    </source>
</evidence>
<dbReference type="PANTHER" id="PTHR43839:SF1">
    <property type="entry name" value="OPPC IN A BINDING PROTEIN-DEPENDENT TRANSPORT SYSTEM"/>
    <property type="match status" value="1"/>
</dbReference>
<sequence>MAEVNTHLREGLGEESRSFWQMAWIRFRRHPLARLGGWVLLFLYLGALFADFIAPYPEVKSFRKMQFAPPTPIHWRTEDGRLTRPYVCKVTRTRDLRTFKLVFKEDCSEKYPIYFFVRGYEYKFLGLIPMDLHLFGGPWVTEEKAQIFLWGSDDFGRDLFSRIWFGARVSLTVGIFATILALVLGVFFGGLAGLYAGRPLYAIRGFFHPSFRKGWLESLENGRPWLFGVTLLLQILFWGGAIAVLAVTLAGFWQVSAGLERWIATVIGGGAILWIVWALLFGSLRVDLDDVIMRTTEVLAAIPGLYLLISLAGVMRALNLPPVFTFYLVITILSFVGWGGLARTIRSMVLQLREMEYAQAATALGASEARVLIRHILPGTFTYLIVVMTLAIPGFILGESALSFLGLGIQEPASSWGLLLSKAQAEGIAAINTRPWLLLPGFFIFVSILAYNFLGDGLRDALDPRAKR</sequence>
<dbReference type="PROSITE" id="PS50928">
    <property type="entry name" value="ABC_TM1"/>
    <property type="match status" value="1"/>
</dbReference>
<keyword evidence="2 5" id="KW-0812">Transmembrane</keyword>
<evidence type="ECO:0000256" key="1">
    <source>
        <dbReference type="ARBA" id="ARBA00004141"/>
    </source>
</evidence>
<dbReference type="Pfam" id="PF00528">
    <property type="entry name" value="BPD_transp_1"/>
    <property type="match status" value="1"/>
</dbReference>
<dbReference type="EMBL" id="CP002630">
    <property type="protein sequence ID" value="AEB12296.1"/>
    <property type="molecule type" value="Genomic_DNA"/>
</dbReference>
<evidence type="ECO:0000313" key="8">
    <source>
        <dbReference type="Proteomes" id="UP000007030"/>
    </source>
</evidence>
<proteinExistence type="inferred from homology"/>
<feature type="domain" description="ABC transmembrane type-1" evidence="6">
    <location>
        <begin position="260"/>
        <end position="455"/>
    </location>
</feature>
<keyword evidence="8" id="KW-1185">Reference proteome</keyword>
<feature type="transmembrane region" description="Helical" evidence="5">
    <location>
        <begin position="35"/>
        <end position="56"/>
    </location>
</feature>
<evidence type="ECO:0000313" key="7">
    <source>
        <dbReference type="EMBL" id="AEB12296.1"/>
    </source>
</evidence>
<feature type="transmembrane region" description="Helical" evidence="5">
    <location>
        <begin position="376"/>
        <end position="397"/>
    </location>
</feature>
<dbReference type="SUPFAM" id="SSF161098">
    <property type="entry name" value="MetI-like"/>
    <property type="match status" value="1"/>
</dbReference>
<dbReference type="InterPro" id="IPR035906">
    <property type="entry name" value="MetI-like_sf"/>
</dbReference>
<dbReference type="InterPro" id="IPR025966">
    <property type="entry name" value="OppC_N"/>
</dbReference>
<dbReference type="RefSeq" id="WP_013704343.1">
    <property type="nucleotide sequence ID" value="NC_015387.1"/>
</dbReference>
<dbReference type="HOGENOM" id="CLU_028518_1_0_0"/>
<protein>
    <submittedName>
        <fullName evidence="7">ABC-type transporter, integral membrane subunit</fullName>
    </submittedName>
</protein>
<dbReference type="InterPro" id="IPR000515">
    <property type="entry name" value="MetI-like"/>
</dbReference>
<organism evidence="7 8">
    <name type="scientific">Marinithermus hydrothermalis (strain DSM 14884 / JCM 11576 / T1)</name>
    <dbReference type="NCBI Taxonomy" id="869210"/>
    <lineage>
        <taxon>Bacteria</taxon>
        <taxon>Thermotogati</taxon>
        <taxon>Deinococcota</taxon>
        <taxon>Deinococci</taxon>
        <taxon>Thermales</taxon>
        <taxon>Thermaceae</taxon>
        <taxon>Marinithermus</taxon>
    </lineage>
</organism>
<accession>F2NQT2</accession>
<dbReference type="GO" id="GO:0005886">
    <property type="term" value="C:plasma membrane"/>
    <property type="evidence" value="ECO:0007669"/>
    <property type="project" value="UniProtKB-SubCell"/>
</dbReference>
<evidence type="ECO:0000256" key="5">
    <source>
        <dbReference type="RuleBase" id="RU363032"/>
    </source>
</evidence>
<feature type="transmembrane region" description="Helical" evidence="5">
    <location>
        <begin position="324"/>
        <end position="345"/>
    </location>
</feature>
<keyword evidence="5" id="KW-0813">Transport</keyword>
<comment type="similarity">
    <text evidence="5">Belongs to the binding-protein-dependent transport system permease family.</text>
</comment>
<dbReference type="PANTHER" id="PTHR43839">
    <property type="entry name" value="OPPC IN A BINDING PROTEIN-DEPENDENT TRANSPORT SYSTEM"/>
    <property type="match status" value="1"/>
</dbReference>
<keyword evidence="3 5" id="KW-1133">Transmembrane helix</keyword>
<evidence type="ECO:0000256" key="2">
    <source>
        <dbReference type="ARBA" id="ARBA00022692"/>
    </source>
</evidence>
<dbReference type="eggNOG" id="COG1173">
    <property type="taxonomic scope" value="Bacteria"/>
</dbReference>